<gene>
    <name evidence="1" type="ORF">LCGC14_2887540</name>
</gene>
<comment type="caution">
    <text evidence="1">The sequence shown here is derived from an EMBL/GenBank/DDBJ whole genome shotgun (WGS) entry which is preliminary data.</text>
</comment>
<dbReference type="EMBL" id="LAZR01056498">
    <property type="protein sequence ID" value="KKK74059.1"/>
    <property type="molecule type" value="Genomic_DNA"/>
</dbReference>
<evidence type="ECO:0000313" key="1">
    <source>
        <dbReference type="EMBL" id="KKK74059.1"/>
    </source>
</evidence>
<proteinExistence type="predicted"/>
<name>A0A0F9A670_9ZZZZ</name>
<feature type="non-terminal residue" evidence="1">
    <location>
        <position position="42"/>
    </location>
</feature>
<sequence>MKKINSLYRKGDAAGLAALGLNLETLREKLKTAYSWEKRPYP</sequence>
<organism evidence="1">
    <name type="scientific">marine sediment metagenome</name>
    <dbReference type="NCBI Taxonomy" id="412755"/>
    <lineage>
        <taxon>unclassified sequences</taxon>
        <taxon>metagenomes</taxon>
        <taxon>ecological metagenomes</taxon>
    </lineage>
</organism>
<reference evidence="1" key="1">
    <citation type="journal article" date="2015" name="Nature">
        <title>Complex archaea that bridge the gap between prokaryotes and eukaryotes.</title>
        <authorList>
            <person name="Spang A."/>
            <person name="Saw J.H."/>
            <person name="Jorgensen S.L."/>
            <person name="Zaremba-Niedzwiedzka K."/>
            <person name="Martijn J."/>
            <person name="Lind A.E."/>
            <person name="van Eijk R."/>
            <person name="Schleper C."/>
            <person name="Guy L."/>
            <person name="Ettema T.J."/>
        </authorList>
    </citation>
    <scope>NUCLEOTIDE SEQUENCE</scope>
</reference>
<protein>
    <submittedName>
        <fullName evidence="1">Uncharacterized protein</fullName>
    </submittedName>
</protein>
<accession>A0A0F9A670</accession>
<dbReference type="AlphaFoldDB" id="A0A0F9A670"/>